<comment type="caution">
    <text evidence="2">The sequence shown here is derived from an EMBL/GenBank/DDBJ whole genome shotgun (WGS) entry which is preliminary data.</text>
</comment>
<accession>A0ABQ7TPF9</accession>
<feature type="region of interest" description="Disordered" evidence="1">
    <location>
        <begin position="230"/>
        <end position="254"/>
    </location>
</feature>
<proteinExistence type="predicted"/>
<gene>
    <name evidence="2" type="ORF">JD844_005982</name>
</gene>
<keyword evidence="3" id="KW-1185">Reference proteome</keyword>
<dbReference type="Proteomes" id="UP000826234">
    <property type="component" value="Unassembled WGS sequence"/>
</dbReference>
<protein>
    <submittedName>
        <fullName evidence="2">Uncharacterized protein</fullName>
    </submittedName>
</protein>
<reference evidence="2 3" key="1">
    <citation type="journal article" date="2022" name="Gigascience">
        <title>A chromosome-level genome assembly and annotation of the desert horned lizard, Phrynosoma platyrhinos, provides insight into chromosomal rearrangements among reptiles.</title>
        <authorList>
            <person name="Koochekian N."/>
            <person name="Ascanio A."/>
            <person name="Farleigh K."/>
            <person name="Card D.C."/>
            <person name="Schield D.R."/>
            <person name="Castoe T.A."/>
            <person name="Jezkova T."/>
        </authorList>
    </citation>
    <scope>NUCLEOTIDE SEQUENCE [LARGE SCALE GENOMIC DNA]</scope>
    <source>
        <strain evidence="2">NK-2021</strain>
    </source>
</reference>
<name>A0ABQ7TPF9_PHRPL</name>
<evidence type="ECO:0000313" key="3">
    <source>
        <dbReference type="Proteomes" id="UP000826234"/>
    </source>
</evidence>
<feature type="compositionally biased region" description="Basic and acidic residues" evidence="1">
    <location>
        <begin position="429"/>
        <end position="440"/>
    </location>
</feature>
<sequence>MEGNKQNMREQLKKGNPTIHCDRNKDLASRASSGIEVATSKWEPTRESTLGNGFFKRRCPFWWRKKRAAKSPKEEAVSKSRLCVEAAHESPIPAVRKPAPREEILGWIPGEESAGAKPGSSLLRKLLCLKVSPSQVKKPPHGLEASPLYRADSRCGPVAALSRTADPQGESPLRWKPRTESQSPAKATSNGAEVEVTDTTIKPEGSWITKPWRTFRTAITSRVKKRSVLPGIENNHGSTKDGDLHIPTEPETSSNPMINTTFGEHLSNRAAIEDQKPSVAFPANVDNAHSIQGNKRSQRVSWHGMEIHRMAEDDAVGPNTEAKEEKSISLTLEGGHWEQNLVHKNASEWDNLQKQVYNLLRGNGAEARETVRGDEDLEQGGCGFWGEGLAEEEEDLADLAENPGGQGMLMATRDLRWLSNELLGSSKSWETEKKVARETDETQDSEEEKTSAVDASDGGQCNDKAALDLATDMSHIASFLFPPPVLGSDTSHVVESLHYDTSGTGTPEEEGTLFLQDRQPLTPLEFPPSSFPTKGSEQGLLNPPPLKTYEMVAVDNEKEGQGLPSPTRKMLPFAEEMHQATTWMDATAPGAEPDKQLIYMAAVEIVGAAIDAATVHLAKKEEEEQTESGLNKQVP</sequence>
<evidence type="ECO:0000256" key="1">
    <source>
        <dbReference type="SAM" id="MobiDB-lite"/>
    </source>
</evidence>
<organism evidence="2 3">
    <name type="scientific">Phrynosoma platyrhinos</name>
    <name type="common">Desert horned lizard</name>
    <dbReference type="NCBI Taxonomy" id="52577"/>
    <lineage>
        <taxon>Eukaryota</taxon>
        <taxon>Metazoa</taxon>
        <taxon>Chordata</taxon>
        <taxon>Craniata</taxon>
        <taxon>Vertebrata</taxon>
        <taxon>Euteleostomi</taxon>
        <taxon>Lepidosauria</taxon>
        <taxon>Squamata</taxon>
        <taxon>Bifurcata</taxon>
        <taxon>Unidentata</taxon>
        <taxon>Episquamata</taxon>
        <taxon>Toxicofera</taxon>
        <taxon>Iguania</taxon>
        <taxon>Phrynosomatidae</taxon>
        <taxon>Phrynosomatinae</taxon>
        <taxon>Phrynosoma</taxon>
    </lineage>
</organism>
<evidence type="ECO:0000313" key="2">
    <source>
        <dbReference type="EMBL" id="KAH0631584.1"/>
    </source>
</evidence>
<dbReference type="EMBL" id="JAIPUX010000035">
    <property type="protein sequence ID" value="KAH0631584.1"/>
    <property type="molecule type" value="Genomic_DNA"/>
</dbReference>
<feature type="region of interest" description="Disordered" evidence="1">
    <location>
        <begin position="1"/>
        <end position="36"/>
    </location>
</feature>
<feature type="compositionally biased region" description="Basic and acidic residues" evidence="1">
    <location>
        <begin position="238"/>
        <end position="248"/>
    </location>
</feature>
<feature type="region of interest" description="Disordered" evidence="1">
    <location>
        <begin position="160"/>
        <end position="195"/>
    </location>
</feature>
<feature type="region of interest" description="Disordered" evidence="1">
    <location>
        <begin position="429"/>
        <end position="461"/>
    </location>
</feature>
<feature type="compositionally biased region" description="Polar residues" evidence="1">
    <location>
        <begin position="180"/>
        <end position="191"/>
    </location>
</feature>